<evidence type="ECO:0000313" key="1">
    <source>
        <dbReference type="EMBL" id="PRY01505.1"/>
    </source>
</evidence>
<dbReference type="EMBL" id="PVZC01000001">
    <property type="protein sequence ID" value="PRY01505.1"/>
    <property type="molecule type" value="Genomic_DNA"/>
</dbReference>
<proteinExistence type="predicted"/>
<evidence type="ECO:0000313" key="2">
    <source>
        <dbReference type="Proteomes" id="UP000237846"/>
    </source>
</evidence>
<dbReference type="RefSeq" id="WP_106237314.1">
    <property type="nucleotide sequence ID" value="NZ_PVZC01000001.1"/>
</dbReference>
<accession>A0A2T0QC73</accession>
<protein>
    <submittedName>
        <fullName evidence="1">Uncharacterized protein</fullName>
    </submittedName>
</protein>
<dbReference type="AlphaFoldDB" id="A0A2T0QC73"/>
<dbReference type="OrthoDB" id="9813719at2"/>
<gene>
    <name evidence="1" type="ORF">CLV72_10187</name>
</gene>
<name>A0A2T0QC73_9ACTN</name>
<dbReference type="Proteomes" id="UP000237846">
    <property type="component" value="Unassembled WGS sequence"/>
</dbReference>
<reference evidence="1 2" key="1">
    <citation type="submission" date="2018-03" db="EMBL/GenBank/DDBJ databases">
        <title>Genomic Encyclopedia of Archaeal and Bacterial Type Strains, Phase II (KMG-II): from individual species to whole genera.</title>
        <authorList>
            <person name="Goeker M."/>
        </authorList>
    </citation>
    <scope>NUCLEOTIDE SEQUENCE [LARGE SCALE GENOMIC DNA]</scope>
    <source>
        <strain evidence="1 2">DSM 45601</strain>
    </source>
</reference>
<organism evidence="1 2">
    <name type="scientific">Allonocardiopsis opalescens</name>
    <dbReference type="NCBI Taxonomy" id="1144618"/>
    <lineage>
        <taxon>Bacteria</taxon>
        <taxon>Bacillati</taxon>
        <taxon>Actinomycetota</taxon>
        <taxon>Actinomycetes</taxon>
        <taxon>Streptosporangiales</taxon>
        <taxon>Allonocardiopsis</taxon>
    </lineage>
</organism>
<keyword evidence="2" id="KW-1185">Reference proteome</keyword>
<sequence length="417" mass="43866">MSGIDWSGGSGGTAVDPAGAEARERLASVDRLREVCDDFRAALPADRLRALRARSLRRHAAEVGVLDGLVRVDREAAQRFAADGLEAAGLAEPDRSALAAVHRAVDAAADACRTGERLGPEMLAELYRSFPGTSAQQPAERLRPVAELAERLAGRHPLVQAAGVHHAALRSLDGLPAAHCTAWALATFTALQARYAPLAADRAAGAEHARALRAADRGDPGRLVELFARIQEAGLRAELAAPGPADRSRPVRGASVAAALHRRLAAEVEAHRNGLADVFQEIDTGCGASVVSGAPPDPRSGWWRRQLDHAAARAAFQPGDDSWWVRLQLSVGAATLRYLVAIQQVGDGRTGVFAVTAHAEAVGERAGRAPGEPLLDLSPVDCVTLIHTDTVGERAAAVERFAGDTLSAAVDGFARRL</sequence>
<comment type="caution">
    <text evidence="1">The sequence shown here is derived from an EMBL/GenBank/DDBJ whole genome shotgun (WGS) entry which is preliminary data.</text>
</comment>